<name>A0A381RLS5_9ZZZZ</name>
<feature type="transmembrane region" description="Helical" evidence="1">
    <location>
        <begin position="50"/>
        <end position="69"/>
    </location>
</feature>
<proteinExistence type="predicted"/>
<evidence type="ECO:0000313" key="2">
    <source>
        <dbReference type="EMBL" id="SUZ92174.1"/>
    </source>
</evidence>
<keyword evidence="1" id="KW-1133">Transmembrane helix</keyword>
<reference evidence="2" key="1">
    <citation type="submission" date="2018-05" db="EMBL/GenBank/DDBJ databases">
        <authorList>
            <person name="Lanie J.A."/>
            <person name="Ng W.-L."/>
            <person name="Kazmierczak K.M."/>
            <person name="Andrzejewski T.M."/>
            <person name="Davidsen T.M."/>
            <person name="Wayne K.J."/>
            <person name="Tettelin H."/>
            <person name="Glass J.I."/>
            <person name="Rusch D."/>
            <person name="Podicherti R."/>
            <person name="Tsui H.-C.T."/>
            <person name="Winkler M.E."/>
        </authorList>
    </citation>
    <scope>NUCLEOTIDE SEQUENCE</scope>
</reference>
<feature type="transmembrane region" description="Helical" evidence="1">
    <location>
        <begin position="117"/>
        <end position="141"/>
    </location>
</feature>
<organism evidence="2">
    <name type="scientific">marine metagenome</name>
    <dbReference type="NCBI Taxonomy" id="408172"/>
    <lineage>
        <taxon>unclassified sequences</taxon>
        <taxon>metagenomes</taxon>
        <taxon>ecological metagenomes</taxon>
    </lineage>
</organism>
<feature type="transmembrane region" description="Helical" evidence="1">
    <location>
        <begin position="24"/>
        <end position="43"/>
    </location>
</feature>
<evidence type="ECO:0000256" key="1">
    <source>
        <dbReference type="SAM" id="Phobius"/>
    </source>
</evidence>
<keyword evidence="1" id="KW-0472">Membrane</keyword>
<keyword evidence="1" id="KW-0812">Transmembrane</keyword>
<dbReference type="EMBL" id="UINC01002037">
    <property type="protein sequence ID" value="SUZ92174.1"/>
    <property type="molecule type" value="Genomic_DNA"/>
</dbReference>
<accession>A0A381RLS5</accession>
<gene>
    <name evidence="2" type="ORF">METZ01_LOCUS45028</name>
</gene>
<feature type="transmembrane region" description="Helical" evidence="1">
    <location>
        <begin position="147"/>
        <end position="165"/>
    </location>
</feature>
<feature type="non-terminal residue" evidence="2">
    <location>
        <position position="1"/>
    </location>
</feature>
<feature type="transmembrane region" description="Helical" evidence="1">
    <location>
        <begin position="75"/>
        <end position="96"/>
    </location>
</feature>
<dbReference type="AlphaFoldDB" id="A0A381RLS5"/>
<feature type="non-terminal residue" evidence="2">
    <location>
        <position position="231"/>
    </location>
</feature>
<protein>
    <submittedName>
        <fullName evidence="2">Uncharacterized protein</fullName>
    </submittedName>
</protein>
<sequence>LALPLAVGPAVAEGLNDAPDPVRTTASVGLWALWAVGLLATLVPRPLSLAGVRLGGPAAFATGVWAAVATGLSPAGLAGLVAGALVAGVSISAPVGDRFVDGASYGDERRFLLRAPGPVVVVMAPLAWVVAVAGVVTGPLLVANGSLTAGIPACIVGLPAAGLAARATHQLGRRWVVLVPAGMVLHDHLAVADPTLIPRTQVSSVAPAATHTTATDLSQGAFGLALEVRCR</sequence>